<comment type="caution">
    <text evidence="1">The sequence shown here is derived from an EMBL/GenBank/DDBJ whole genome shotgun (WGS) entry which is preliminary data.</text>
</comment>
<sequence>MTTAHVFPANIGLPKDADLYTWCVIAADQFSASPAYWSEVEKIVGAAPSTLRMIVPEVYLAIEDEAEIQARVEAAHAAMRDYRDSQIEVLENAVIYTERKTPYVEKRRSLVLALDLEDYSYTGEEVDARASEATVLERIPAREAVRKGAVLELPHVQVLYDDPYLEIQNLIDPDSLKPLYSTELMQEGGAVKGWLIPGDSKLWASVKSVLDGLETRHGFRFIVGDGNHSLAAAKSHWEHLKPKLSASEAASHPARYALVELINIHDDGLVMEPIHRLLRGISVADLKAGASKWNESHEGEVVSLNLLSASGEDTLELVQPGALVVEPLQEIIDQLIDEHGLDPAHACEYVHGSGELARLVADQNAIGIELPSLERSSLFEYVAKQGAMPRKSFSLGEATEKRYYLETREIV</sequence>
<dbReference type="PANTHER" id="PTHR36454:SF1">
    <property type="entry name" value="DUF1015 DOMAIN-CONTAINING PROTEIN"/>
    <property type="match status" value="1"/>
</dbReference>
<accession>A0A9W5RCY9</accession>
<dbReference type="PANTHER" id="PTHR36454">
    <property type="entry name" value="LMO2823 PROTEIN"/>
    <property type="match status" value="1"/>
</dbReference>
<dbReference type="InterPro" id="IPR008323">
    <property type="entry name" value="UCP033563"/>
</dbReference>
<evidence type="ECO:0008006" key="3">
    <source>
        <dbReference type="Google" id="ProtNLM"/>
    </source>
</evidence>
<dbReference type="Proteomes" id="UP000014387">
    <property type="component" value="Unassembled WGS sequence"/>
</dbReference>
<keyword evidence="2" id="KW-1185">Reference proteome</keyword>
<dbReference type="RefSeq" id="WP_016444944.1">
    <property type="nucleotide sequence ID" value="NZ_KE150268.1"/>
</dbReference>
<dbReference type="AlphaFoldDB" id="A0A9W5RCY9"/>
<dbReference type="Pfam" id="PF06245">
    <property type="entry name" value="DUF1015"/>
    <property type="match status" value="1"/>
</dbReference>
<dbReference type="EMBL" id="AGWN01000004">
    <property type="protein sequence ID" value="EPD29422.1"/>
    <property type="molecule type" value="Genomic_DNA"/>
</dbReference>
<protein>
    <recommendedName>
        <fullName evidence="3">DUF1015 domain-containing protein</fullName>
    </recommendedName>
</protein>
<reference evidence="1 2" key="1">
    <citation type="submission" date="2013-05" db="EMBL/GenBank/DDBJ databases">
        <title>The Genome Sequence of Actinomyces europaeus ACS-120-V-COL10B.</title>
        <authorList>
            <consortium name="The Broad Institute Genomics Platform"/>
            <person name="Earl A."/>
            <person name="Ward D."/>
            <person name="Feldgarden M."/>
            <person name="Gevers D."/>
            <person name="Saerens B."/>
            <person name="Vaneechoutte M."/>
            <person name="Walker B."/>
            <person name="Young S."/>
            <person name="Zeng Q."/>
            <person name="Gargeya S."/>
            <person name="Fitzgerald M."/>
            <person name="Haas B."/>
            <person name="Abouelleil A."/>
            <person name="Allen A.W."/>
            <person name="Alvarado L."/>
            <person name="Arachchi H.M."/>
            <person name="Berlin A.M."/>
            <person name="Chapman S.B."/>
            <person name="Gainer-Dewar J."/>
            <person name="Goldberg J."/>
            <person name="Griggs A."/>
            <person name="Gujja S."/>
            <person name="Hansen M."/>
            <person name="Howarth C."/>
            <person name="Imamovic A."/>
            <person name="Ireland A."/>
            <person name="Larimer J."/>
            <person name="McCowan C."/>
            <person name="Murphy C."/>
            <person name="Pearson M."/>
            <person name="Poon T.W."/>
            <person name="Priest M."/>
            <person name="Roberts A."/>
            <person name="Saif S."/>
            <person name="Shea T."/>
            <person name="Sisk P."/>
            <person name="Sykes S."/>
            <person name="Wortman J."/>
            <person name="Nusbaum C."/>
            <person name="Birren B."/>
        </authorList>
    </citation>
    <scope>NUCLEOTIDE SEQUENCE [LARGE SCALE GENOMIC DNA]</scope>
    <source>
        <strain evidence="1 2">ACS-120-V-Col10b</strain>
    </source>
</reference>
<name>A0A9W5RCY9_9ACTO</name>
<organism evidence="1 2">
    <name type="scientific">Gleimia europaea ACS-120-V-Col10b</name>
    <dbReference type="NCBI Taxonomy" id="883069"/>
    <lineage>
        <taxon>Bacteria</taxon>
        <taxon>Bacillati</taxon>
        <taxon>Actinomycetota</taxon>
        <taxon>Actinomycetes</taxon>
        <taxon>Actinomycetales</taxon>
        <taxon>Actinomycetaceae</taxon>
        <taxon>Gleimia</taxon>
    </lineage>
</organism>
<proteinExistence type="predicted"/>
<evidence type="ECO:0000313" key="2">
    <source>
        <dbReference type="Proteomes" id="UP000014387"/>
    </source>
</evidence>
<gene>
    <name evidence="1" type="ORF">HMPREF9238_01623</name>
</gene>
<dbReference type="OrthoDB" id="6396832at2"/>
<evidence type="ECO:0000313" key="1">
    <source>
        <dbReference type="EMBL" id="EPD29422.1"/>
    </source>
</evidence>